<dbReference type="EMBL" id="KV454414">
    <property type="protein sequence ID" value="ODQ63704.1"/>
    <property type="molecule type" value="Genomic_DNA"/>
</dbReference>
<evidence type="ECO:0000313" key="14">
    <source>
        <dbReference type="EMBL" id="ODQ63704.1"/>
    </source>
</evidence>
<keyword evidence="15" id="KW-1185">Reference proteome</keyword>
<dbReference type="InterPro" id="IPR037730">
    <property type="entry name" value="IMP2"/>
</dbReference>
<dbReference type="InterPro" id="IPR000223">
    <property type="entry name" value="Pept_S26A_signal_pept_1"/>
</dbReference>
<accession>A0A1E3PES0</accession>
<evidence type="ECO:0000256" key="3">
    <source>
        <dbReference type="ARBA" id="ARBA00013650"/>
    </source>
</evidence>
<dbReference type="Proteomes" id="UP000095009">
    <property type="component" value="Unassembled WGS sequence"/>
</dbReference>
<organism evidence="14 15">
    <name type="scientific">Nadsonia fulvescens var. elongata DSM 6958</name>
    <dbReference type="NCBI Taxonomy" id="857566"/>
    <lineage>
        <taxon>Eukaryota</taxon>
        <taxon>Fungi</taxon>
        <taxon>Dikarya</taxon>
        <taxon>Ascomycota</taxon>
        <taxon>Saccharomycotina</taxon>
        <taxon>Dipodascomycetes</taxon>
        <taxon>Dipodascales</taxon>
        <taxon>Dipodascales incertae sedis</taxon>
        <taxon>Nadsonia</taxon>
    </lineage>
</organism>
<comment type="similarity">
    <text evidence="2">Belongs to the peptidase S26 family. IMP2 subfamily.</text>
</comment>
<evidence type="ECO:0000256" key="9">
    <source>
        <dbReference type="ARBA" id="ARBA00023128"/>
    </source>
</evidence>
<evidence type="ECO:0000256" key="4">
    <source>
        <dbReference type="ARBA" id="ARBA00022670"/>
    </source>
</evidence>
<keyword evidence="7" id="KW-0378">Hydrolase</keyword>
<feature type="active site" evidence="11">
    <location>
        <position position="37"/>
    </location>
</feature>
<keyword evidence="5" id="KW-0812">Transmembrane</keyword>
<dbReference type="PANTHER" id="PTHR46041:SF2">
    <property type="entry name" value="MITOCHONDRIAL INNER MEMBRANE PROTEASE SUBUNIT 2"/>
    <property type="match status" value="1"/>
</dbReference>
<evidence type="ECO:0000256" key="2">
    <source>
        <dbReference type="ARBA" id="ARBA00007066"/>
    </source>
</evidence>
<gene>
    <name evidence="14" type="ORF">NADFUDRAFT_84316</name>
</gene>
<feature type="chain" id="PRO_5009133808" description="Mitochondrial inner membrane protease subunit 2" evidence="12">
    <location>
        <begin position="22"/>
        <end position="185"/>
    </location>
</feature>
<evidence type="ECO:0000256" key="5">
    <source>
        <dbReference type="ARBA" id="ARBA00022692"/>
    </source>
</evidence>
<dbReference type="CDD" id="cd06530">
    <property type="entry name" value="S26_SPase_I"/>
    <property type="match status" value="1"/>
</dbReference>
<dbReference type="PRINTS" id="PR00727">
    <property type="entry name" value="LEADERPTASE"/>
</dbReference>
<keyword evidence="6" id="KW-0999">Mitochondrion inner membrane</keyword>
<dbReference type="Gene3D" id="2.10.109.10">
    <property type="entry name" value="Umud Fragment, subunit A"/>
    <property type="match status" value="1"/>
</dbReference>
<evidence type="ECO:0000256" key="11">
    <source>
        <dbReference type="PIRSR" id="PIRSR600223-1"/>
    </source>
</evidence>
<dbReference type="SUPFAM" id="SSF51306">
    <property type="entry name" value="LexA/Signal peptidase"/>
    <property type="match status" value="1"/>
</dbReference>
<proteinExistence type="inferred from homology"/>
<keyword evidence="12" id="KW-0732">Signal</keyword>
<dbReference type="GO" id="GO:0042720">
    <property type="term" value="C:mitochondrial inner membrane peptidase complex"/>
    <property type="evidence" value="ECO:0007669"/>
    <property type="project" value="InterPro"/>
</dbReference>
<evidence type="ECO:0000256" key="10">
    <source>
        <dbReference type="ARBA" id="ARBA00023136"/>
    </source>
</evidence>
<evidence type="ECO:0000259" key="13">
    <source>
        <dbReference type="Pfam" id="PF10502"/>
    </source>
</evidence>
<dbReference type="STRING" id="857566.A0A1E3PES0"/>
<keyword evidence="8" id="KW-1133">Transmembrane helix</keyword>
<evidence type="ECO:0000256" key="1">
    <source>
        <dbReference type="ARBA" id="ARBA00004434"/>
    </source>
</evidence>
<sequence length="185" mass="20341">MSIGTYIKTGIITLTWIPVLATVCDHVAFFGHIEGSSMKPALNPDASLGWTDTVWLKKWGIHKPGSIQVGDVVLLRSPDDPEKILAKRVLAVGGDEVVTRKTYPRPVCRIPPNHIWAEGDNIHSIDSNNFGPVSTGLIIGKASNIVFPFNRFGPVPNGGREARLSHLNRYHNSLKAKELEDETDK</sequence>
<evidence type="ECO:0000313" key="15">
    <source>
        <dbReference type="Proteomes" id="UP000095009"/>
    </source>
</evidence>
<dbReference type="AlphaFoldDB" id="A0A1E3PES0"/>
<dbReference type="PANTHER" id="PTHR46041">
    <property type="entry name" value="MITOCHONDRIAL INNER MEMBRANE PROTEASE SUBUNIT 2"/>
    <property type="match status" value="1"/>
</dbReference>
<dbReference type="InterPro" id="IPR036286">
    <property type="entry name" value="LexA/Signal_pep-like_sf"/>
</dbReference>
<dbReference type="GO" id="GO:0006465">
    <property type="term" value="P:signal peptide processing"/>
    <property type="evidence" value="ECO:0007669"/>
    <property type="project" value="InterPro"/>
</dbReference>
<evidence type="ECO:0000256" key="6">
    <source>
        <dbReference type="ARBA" id="ARBA00022792"/>
    </source>
</evidence>
<feature type="active site" evidence="11">
    <location>
        <position position="87"/>
    </location>
</feature>
<keyword evidence="4" id="KW-0645">Protease</keyword>
<keyword evidence="9" id="KW-0496">Mitochondrion</keyword>
<evidence type="ECO:0000256" key="8">
    <source>
        <dbReference type="ARBA" id="ARBA00022989"/>
    </source>
</evidence>
<evidence type="ECO:0000256" key="7">
    <source>
        <dbReference type="ARBA" id="ARBA00022801"/>
    </source>
</evidence>
<feature type="signal peptide" evidence="12">
    <location>
        <begin position="1"/>
        <end position="21"/>
    </location>
</feature>
<dbReference type="Pfam" id="PF10502">
    <property type="entry name" value="Peptidase_S26"/>
    <property type="match status" value="1"/>
</dbReference>
<keyword evidence="10" id="KW-0472">Membrane</keyword>
<reference evidence="14 15" key="1">
    <citation type="journal article" date="2016" name="Proc. Natl. Acad. Sci. U.S.A.">
        <title>Comparative genomics of biotechnologically important yeasts.</title>
        <authorList>
            <person name="Riley R."/>
            <person name="Haridas S."/>
            <person name="Wolfe K.H."/>
            <person name="Lopes M.R."/>
            <person name="Hittinger C.T."/>
            <person name="Goeker M."/>
            <person name="Salamov A.A."/>
            <person name="Wisecaver J.H."/>
            <person name="Long T.M."/>
            <person name="Calvey C.H."/>
            <person name="Aerts A.L."/>
            <person name="Barry K.W."/>
            <person name="Choi C."/>
            <person name="Clum A."/>
            <person name="Coughlan A.Y."/>
            <person name="Deshpande S."/>
            <person name="Douglass A.P."/>
            <person name="Hanson S.J."/>
            <person name="Klenk H.-P."/>
            <person name="LaButti K.M."/>
            <person name="Lapidus A."/>
            <person name="Lindquist E.A."/>
            <person name="Lipzen A.M."/>
            <person name="Meier-Kolthoff J.P."/>
            <person name="Ohm R.A."/>
            <person name="Otillar R.P."/>
            <person name="Pangilinan J.L."/>
            <person name="Peng Y."/>
            <person name="Rokas A."/>
            <person name="Rosa C.A."/>
            <person name="Scheuner C."/>
            <person name="Sibirny A.A."/>
            <person name="Slot J.C."/>
            <person name="Stielow J.B."/>
            <person name="Sun H."/>
            <person name="Kurtzman C.P."/>
            <person name="Blackwell M."/>
            <person name="Grigoriev I.V."/>
            <person name="Jeffries T.W."/>
        </authorList>
    </citation>
    <scope>NUCLEOTIDE SEQUENCE [LARGE SCALE GENOMIC DNA]</scope>
    <source>
        <strain evidence="14 15">DSM 6958</strain>
    </source>
</reference>
<dbReference type="GO" id="GO:0004252">
    <property type="term" value="F:serine-type endopeptidase activity"/>
    <property type="evidence" value="ECO:0007669"/>
    <property type="project" value="InterPro"/>
</dbReference>
<name>A0A1E3PES0_9ASCO</name>
<feature type="domain" description="Peptidase S26" evidence="13">
    <location>
        <begin position="12"/>
        <end position="100"/>
    </location>
</feature>
<dbReference type="GO" id="GO:0006627">
    <property type="term" value="P:protein processing involved in protein targeting to mitochondrion"/>
    <property type="evidence" value="ECO:0007669"/>
    <property type="project" value="InterPro"/>
</dbReference>
<dbReference type="OrthoDB" id="9996127at2759"/>
<evidence type="ECO:0000256" key="12">
    <source>
        <dbReference type="SAM" id="SignalP"/>
    </source>
</evidence>
<dbReference type="InterPro" id="IPR019533">
    <property type="entry name" value="Peptidase_S26"/>
</dbReference>
<protein>
    <recommendedName>
        <fullName evidence="3">Mitochondrial inner membrane protease subunit 2</fullName>
    </recommendedName>
</protein>
<comment type="subcellular location">
    <subcellularLocation>
        <location evidence="1">Mitochondrion inner membrane</location>
        <topology evidence="1">Single-pass membrane protein</topology>
    </subcellularLocation>
</comment>